<comment type="subcellular location">
    <subcellularLocation>
        <location evidence="1">Cell inner membrane</location>
        <topology evidence="1">Multi-pass membrane protein</topology>
    </subcellularLocation>
    <subcellularLocation>
        <location evidence="9">Cell membrane</location>
        <topology evidence="9">Multi-pass membrane protein</topology>
    </subcellularLocation>
</comment>
<dbReference type="InterPro" id="IPR051613">
    <property type="entry name" value="ABC_transp_permease_HisMQ"/>
</dbReference>
<evidence type="ECO:0000313" key="11">
    <source>
        <dbReference type="EMBL" id="SDX88827.1"/>
    </source>
</evidence>
<dbReference type="AlphaFoldDB" id="A0A1H3FDG3"/>
<keyword evidence="4" id="KW-1003">Cell membrane</keyword>
<evidence type="ECO:0000256" key="9">
    <source>
        <dbReference type="RuleBase" id="RU363032"/>
    </source>
</evidence>
<evidence type="ECO:0000256" key="3">
    <source>
        <dbReference type="ARBA" id="ARBA00022448"/>
    </source>
</evidence>
<evidence type="ECO:0000256" key="6">
    <source>
        <dbReference type="ARBA" id="ARBA00022692"/>
    </source>
</evidence>
<dbReference type="CDD" id="cd06261">
    <property type="entry name" value="TM_PBP2"/>
    <property type="match status" value="1"/>
</dbReference>
<feature type="transmembrane region" description="Helical" evidence="9">
    <location>
        <begin position="36"/>
        <end position="56"/>
    </location>
</feature>
<organism evidence="11 12">
    <name type="scientific">Ruegeria halocynthiae</name>
    <dbReference type="NCBI Taxonomy" id="985054"/>
    <lineage>
        <taxon>Bacteria</taxon>
        <taxon>Pseudomonadati</taxon>
        <taxon>Pseudomonadota</taxon>
        <taxon>Alphaproteobacteria</taxon>
        <taxon>Rhodobacterales</taxon>
        <taxon>Roseobacteraceae</taxon>
        <taxon>Ruegeria</taxon>
    </lineage>
</organism>
<feature type="transmembrane region" description="Helical" evidence="9">
    <location>
        <begin position="68"/>
        <end position="90"/>
    </location>
</feature>
<evidence type="ECO:0000256" key="1">
    <source>
        <dbReference type="ARBA" id="ARBA00004429"/>
    </source>
</evidence>
<dbReference type="Gene3D" id="1.10.3720.10">
    <property type="entry name" value="MetI-like"/>
    <property type="match status" value="1"/>
</dbReference>
<keyword evidence="3 9" id="KW-0813">Transport</keyword>
<keyword evidence="6 9" id="KW-0812">Transmembrane</keyword>
<keyword evidence="5" id="KW-0997">Cell inner membrane</keyword>
<evidence type="ECO:0000256" key="4">
    <source>
        <dbReference type="ARBA" id="ARBA00022475"/>
    </source>
</evidence>
<gene>
    <name evidence="11" type="ORF">SAMN05444358_11442</name>
</gene>
<sequence>MTGLLDSLGLAQSAELLSLSPPGWGRNLLRGLSHSLQIAFGAYALGLVIGLFGAYGKLYGGKVTRDLLAIYTTVIRAVPELVLILILYYVGSDIINKISAAMGGGRVEINGVAAGIWVLGIVQGAYATEILRGAIQAVPLGQIEAAKSYGMPAIMTMRRVTIPAMMSFAVPGLANLWLIATKDTALLAVVGFNELTLETRQAASSTRAYFTFFLAAGFLYLMVTLFSGVIFARIEKWARRGQPSLTGAGR</sequence>
<dbReference type="EMBL" id="FNNP01000014">
    <property type="protein sequence ID" value="SDX88827.1"/>
    <property type="molecule type" value="Genomic_DNA"/>
</dbReference>
<dbReference type="STRING" id="985054.SAMN05444358_11442"/>
<keyword evidence="12" id="KW-1185">Reference proteome</keyword>
<dbReference type="PANTHER" id="PTHR30133">
    <property type="entry name" value="CATIONIC AMINO ACID TRANSPORTER, MEMBRANE COMPONENT"/>
    <property type="match status" value="1"/>
</dbReference>
<evidence type="ECO:0000256" key="7">
    <source>
        <dbReference type="ARBA" id="ARBA00022989"/>
    </source>
</evidence>
<feature type="domain" description="ABC transmembrane type-1" evidence="10">
    <location>
        <begin position="32"/>
        <end position="231"/>
    </location>
</feature>
<evidence type="ECO:0000256" key="5">
    <source>
        <dbReference type="ARBA" id="ARBA00022519"/>
    </source>
</evidence>
<dbReference type="Pfam" id="PF00528">
    <property type="entry name" value="BPD_transp_1"/>
    <property type="match status" value="1"/>
</dbReference>
<dbReference type="GO" id="GO:0022857">
    <property type="term" value="F:transmembrane transporter activity"/>
    <property type="evidence" value="ECO:0007669"/>
    <property type="project" value="InterPro"/>
</dbReference>
<dbReference type="Proteomes" id="UP000183400">
    <property type="component" value="Unassembled WGS sequence"/>
</dbReference>
<feature type="transmembrane region" description="Helical" evidence="9">
    <location>
        <begin position="160"/>
        <end position="180"/>
    </location>
</feature>
<keyword evidence="7 9" id="KW-1133">Transmembrane helix</keyword>
<dbReference type="PROSITE" id="PS50928">
    <property type="entry name" value="ABC_TM1"/>
    <property type="match status" value="1"/>
</dbReference>
<dbReference type="InterPro" id="IPR010065">
    <property type="entry name" value="AA_ABC_transptr_permease_3TM"/>
</dbReference>
<name>A0A1H3FDG3_9RHOB</name>
<dbReference type="SUPFAM" id="SSF161098">
    <property type="entry name" value="MetI-like"/>
    <property type="match status" value="1"/>
</dbReference>
<dbReference type="RefSeq" id="WP_074739318.1">
    <property type="nucleotide sequence ID" value="NZ_FNNP01000014.1"/>
</dbReference>
<dbReference type="InterPro" id="IPR035906">
    <property type="entry name" value="MetI-like_sf"/>
</dbReference>
<feature type="transmembrane region" description="Helical" evidence="9">
    <location>
        <begin position="208"/>
        <end position="232"/>
    </location>
</feature>
<dbReference type="OrthoDB" id="9815029at2"/>
<protein>
    <submittedName>
        <fullName evidence="11">Amino acid ABC transporter membrane protein 1, PAAT family</fullName>
    </submittedName>
</protein>
<evidence type="ECO:0000259" key="10">
    <source>
        <dbReference type="PROSITE" id="PS50928"/>
    </source>
</evidence>
<keyword evidence="8 9" id="KW-0472">Membrane</keyword>
<comment type="similarity">
    <text evidence="2">Belongs to the binding-protein-dependent transport system permease family. HisMQ subfamily.</text>
</comment>
<dbReference type="GO" id="GO:0043190">
    <property type="term" value="C:ATP-binding cassette (ABC) transporter complex"/>
    <property type="evidence" value="ECO:0007669"/>
    <property type="project" value="InterPro"/>
</dbReference>
<evidence type="ECO:0000313" key="12">
    <source>
        <dbReference type="Proteomes" id="UP000183400"/>
    </source>
</evidence>
<evidence type="ECO:0000256" key="2">
    <source>
        <dbReference type="ARBA" id="ARBA00010072"/>
    </source>
</evidence>
<accession>A0A1H3FDG3</accession>
<dbReference type="InterPro" id="IPR000515">
    <property type="entry name" value="MetI-like"/>
</dbReference>
<proteinExistence type="inferred from homology"/>
<dbReference type="NCBIfam" id="TIGR01726">
    <property type="entry name" value="HEQRo_perm_3TM"/>
    <property type="match status" value="1"/>
</dbReference>
<evidence type="ECO:0000256" key="8">
    <source>
        <dbReference type="ARBA" id="ARBA00023136"/>
    </source>
</evidence>
<reference evidence="12" key="1">
    <citation type="submission" date="2016-10" db="EMBL/GenBank/DDBJ databases">
        <authorList>
            <person name="Varghese N."/>
            <person name="Submissions S."/>
        </authorList>
    </citation>
    <scope>NUCLEOTIDE SEQUENCE [LARGE SCALE GENOMIC DNA]</scope>
    <source>
        <strain evidence="12">DSM 27839</strain>
    </source>
</reference>